<dbReference type="Proteomes" id="UP000824540">
    <property type="component" value="Unassembled WGS sequence"/>
</dbReference>
<name>A0A8T2PJ47_9TELE</name>
<dbReference type="AlphaFoldDB" id="A0A8T2PJ47"/>
<evidence type="ECO:0000313" key="1">
    <source>
        <dbReference type="EMBL" id="KAG9351786.1"/>
    </source>
</evidence>
<gene>
    <name evidence="1" type="ORF">JZ751_023037</name>
</gene>
<reference evidence="1" key="1">
    <citation type="thesis" date="2021" institute="BYU ScholarsArchive" country="Provo, UT, USA">
        <title>Applications of and Algorithms for Genome Assembly and Genomic Analyses with an Emphasis on Marine Teleosts.</title>
        <authorList>
            <person name="Pickett B.D."/>
        </authorList>
    </citation>
    <scope>NUCLEOTIDE SEQUENCE</scope>
    <source>
        <strain evidence="1">HI-2016</strain>
    </source>
</reference>
<accession>A0A8T2PJ47</accession>
<organism evidence="1 2">
    <name type="scientific">Albula glossodonta</name>
    <name type="common">roundjaw bonefish</name>
    <dbReference type="NCBI Taxonomy" id="121402"/>
    <lineage>
        <taxon>Eukaryota</taxon>
        <taxon>Metazoa</taxon>
        <taxon>Chordata</taxon>
        <taxon>Craniata</taxon>
        <taxon>Vertebrata</taxon>
        <taxon>Euteleostomi</taxon>
        <taxon>Actinopterygii</taxon>
        <taxon>Neopterygii</taxon>
        <taxon>Teleostei</taxon>
        <taxon>Albuliformes</taxon>
        <taxon>Albulidae</taxon>
        <taxon>Albula</taxon>
    </lineage>
</organism>
<evidence type="ECO:0000313" key="2">
    <source>
        <dbReference type="Proteomes" id="UP000824540"/>
    </source>
</evidence>
<dbReference type="EMBL" id="JAFBMS010000006">
    <property type="protein sequence ID" value="KAG9351786.1"/>
    <property type="molecule type" value="Genomic_DNA"/>
</dbReference>
<keyword evidence="2" id="KW-1185">Reference proteome</keyword>
<comment type="caution">
    <text evidence="1">The sequence shown here is derived from an EMBL/GenBank/DDBJ whole genome shotgun (WGS) entry which is preliminary data.</text>
</comment>
<sequence length="279" mass="30028">MTQFGQLYTGLSKGLVNHLEAMIDRLREQLGKQLVVEDLEAAAAGDLADGGGVEAMLVVAVSALDEDAAVTQALGVHLSPHVVQVHTCEALRQSPSCCMEEEESQLSGETIAKGELTAVQGLELMVGLQVRPTPHPAVNYVGQALAVGHLEPAVQRTRDGQLKARSSSSIAPFFFFSFFTRESTAFSAHFSSSSPCFQPSSLFTAGLVKEKREVMDVVECIGQRVWSVCLQGAGATAQPRRQSGWSLSAFVRNPSAALELSQDHKCGVLIQKRTRHKSH</sequence>
<protein>
    <submittedName>
        <fullName evidence="1">Uncharacterized protein</fullName>
    </submittedName>
</protein>
<proteinExistence type="predicted"/>